<name>A0A4D6LYV7_VIGUN</name>
<protein>
    <submittedName>
        <fullName evidence="1">Uncharacterized protein</fullName>
    </submittedName>
</protein>
<dbReference type="AlphaFoldDB" id="A0A4D6LYV7"/>
<organism evidence="1 2">
    <name type="scientific">Vigna unguiculata</name>
    <name type="common">Cowpea</name>
    <dbReference type="NCBI Taxonomy" id="3917"/>
    <lineage>
        <taxon>Eukaryota</taxon>
        <taxon>Viridiplantae</taxon>
        <taxon>Streptophyta</taxon>
        <taxon>Embryophyta</taxon>
        <taxon>Tracheophyta</taxon>
        <taxon>Spermatophyta</taxon>
        <taxon>Magnoliopsida</taxon>
        <taxon>eudicotyledons</taxon>
        <taxon>Gunneridae</taxon>
        <taxon>Pentapetalae</taxon>
        <taxon>rosids</taxon>
        <taxon>fabids</taxon>
        <taxon>Fabales</taxon>
        <taxon>Fabaceae</taxon>
        <taxon>Papilionoideae</taxon>
        <taxon>50 kb inversion clade</taxon>
        <taxon>NPAAA clade</taxon>
        <taxon>indigoferoid/millettioid clade</taxon>
        <taxon>Phaseoleae</taxon>
        <taxon>Vigna</taxon>
    </lineage>
</organism>
<gene>
    <name evidence="1" type="ORF">DEO72_LG5g1759</name>
</gene>
<sequence length="169" mass="19766">MMKGQEQERVPAVQNIGSYIQGWKFLCGQNNRKRDNRKTAGYPNFLLYDSDEQPEEARISFYVVAVTLPIERDGKPKRVVYTQLPDLMRKGSKGAVRSVLYHFKAQASSPSLLGQWFSLEWKLKEDVYPVQLNTGHRGFKTDWRVPKKGDRRPRLKPLPTFRLRQELRN</sequence>
<dbReference type="EMBL" id="CP039349">
    <property type="protein sequence ID" value="QCD93683.1"/>
    <property type="molecule type" value="Genomic_DNA"/>
</dbReference>
<evidence type="ECO:0000313" key="1">
    <source>
        <dbReference type="EMBL" id="QCD93683.1"/>
    </source>
</evidence>
<keyword evidence="2" id="KW-1185">Reference proteome</keyword>
<evidence type="ECO:0000313" key="2">
    <source>
        <dbReference type="Proteomes" id="UP000501690"/>
    </source>
</evidence>
<proteinExistence type="predicted"/>
<dbReference type="Proteomes" id="UP000501690">
    <property type="component" value="Linkage Group LG5"/>
</dbReference>
<accession>A0A4D6LYV7</accession>
<reference evidence="1 2" key="1">
    <citation type="submission" date="2019-04" db="EMBL/GenBank/DDBJ databases">
        <title>An improved genome assembly and genetic linkage map for asparagus bean, Vigna unguiculata ssp. sesquipedialis.</title>
        <authorList>
            <person name="Xia Q."/>
            <person name="Zhang R."/>
            <person name="Dong Y."/>
        </authorList>
    </citation>
    <scope>NUCLEOTIDE SEQUENCE [LARGE SCALE GENOMIC DNA]</scope>
    <source>
        <tissue evidence="1">Leaf</tissue>
    </source>
</reference>